<dbReference type="EMBL" id="DWXX01000034">
    <property type="protein sequence ID" value="HJB58405.1"/>
    <property type="molecule type" value="Genomic_DNA"/>
</dbReference>
<sequence length="414" mass="47785">MNPFTTKPEKSARLFVDWEKLWPASYERRADPYTRARVILMNGTEFENVWFSHQFSRSVGDNDLRRALAELRRSEQQQQKLLAHLKPADETALEHTIGYEQLAVDLTAHLAQRVGSPDVRGALDFALLEDFDHLYRYADYLDAATGEKAEELVGRYTEIMPGRPTVAHHRHPADTVRRPMTGVQPATIDLLAANVITAAEQQTMNYYMNTAALWPEETGRRLYQEIGMVEEQHVTQYGSLLDPRLTWLENLLVHQYVECWLYWSCAETESNSRIRGLWQALFEQELLHLDIAQNLLRSREGKQWQQVIPDGEFPPPLRLESNIDYIRGILGQTAYNTAVREDYQDARTLGPDSSFAAYQRAVNRPLGHVVSHAFMQEYMDKNGRDYRFETAPHPIEPLRTRTRDNTQVGLPDAE</sequence>
<reference evidence="2" key="2">
    <citation type="submission" date="2021-04" db="EMBL/GenBank/DDBJ databases">
        <authorList>
            <person name="Gilroy R."/>
        </authorList>
    </citation>
    <scope>NUCLEOTIDE SEQUENCE</scope>
    <source>
        <strain evidence="2">ChiHjej9B8-13557</strain>
    </source>
</reference>
<evidence type="ECO:0000313" key="3">
    <source>
        <dbReference type="Proteomes" id="UP000824211"/>
    </source>
</evidence>
<feature type="region of interest" description="Disordered" evidence="1">
    <location>
        <begin position="391"/>
        <end position="414"/>
    </location>
</feature>
<dbReference type="SUPFAM" id="SSF47240">
    <property type="entry name" value="Ferritin-like"/>
    <property type="match status" value="1"/>
</dbReference>
<organism evidence="2 3">
    <name type="scientific">Candidatus Faecalibacterium faecipullorum</name>
    <dbReference type="NCBI Taxonomy" id="2838578"/>
    <lineage>
        <taxon>Bacteria</taxon>
        <taxon>Bacillati</taxon>
        <taxon>Bacillota</taxon>
        <taxon>Clostridia</taxon>
        <taxon>Eubacteriales</taxon>
        <taxon>Oscillospiraceae</taxon>
        <taxon>Faecalibacterium</taxon>
    </lineage>
</organism>
<accession>A0A9D2MCQ0</accession>
<gene>
    <name evidence="2" type="ORF">H9771_01885</name>
</gene>
<evidence type="ECO:0008006" key="4">
    <source>
        <dbReference type="Google" id="ProtNLM"/>
    </source>
</evidence>
<evidence type="ECO:0000256" key="1">
    <source>
        <dbReference type="SAM" id="MobiDB-lite"/>
    </source>
</evidence>
<name>A0A9D2MCQ0_9FIRM</name>
<proteinExistence type="predicted"/>
<protein>
    <recommendedName>
        <fullName evidence="4">Ferritin-like domain-containing protein</fullName>
    </recommendedName>
</protein>
<evidence type="ECO:0000313" key="2">
    <source>
        <dbReference type="EMBL" id="HJB58405.1"/>
    </source>
</evidence>
<reference evidence="2" key="1">
    <citation type="journal article" date="2021" name="PeerJ">
        <title>Extensive microbial diversity within the chicken gut microbiome revealed by metagenomics and culture.</title>
        <authorList>
            <person name="Gilroy R."/>
            <person name="Ravi A."/>
            <person name="Getino M."/>
            <person name="Pursley I."/>
            <person name="Horton D.L."/>
            <person name="Alikhan N.F."/>
            <person name="Baker D."/>
            <person name="Gharbi K."/>
            <person name="Hall N."/>
            <person name="Watson M."/>
            <person name="Adriaenssens E.M."/>
            <person name="Foster-Nyarko E."/>
            <person name="Jarju S."/>
            <person name="Secka A."/>
            <person name="Antonio M."/>
            <person name="Oren A."/>
            <person name="Chaudhuri R.R."/>
            <person name="La Ragione R."/>
            <person name="Hildebrand F."/>
            <person name="Pallen M.J."/>
        </authorList>
    </citation>
    <scope>NUCLEOTIDE SEQUENCE</scope>
    <source>
        <strain evidence="2">ChiHjej9B8-13557</strain>
    </source>
</reference>
<dbReference type="Proteomes" id="UP000824211">
    <property type="component" value="Unassembled WGS sequence"/>
</dbReference>
<comment type="caution">
    <text evidence="2">The sequence shown here is derived from an EMBL/GenBank/DDBJ whole genome shotgun (WGS) entry which is preliminary data.</text>
</comment>
<dbReference type="AlphaFoldDB" id="A0A9D2MCQ0"/>
<dbReference type="InterPro" id="IPR009078">
    <property type="entry name" value="Ferritin-like_SF"/>
</dbReference>
<feature type="compositionally biased region" description="Basic and acidic residues" evidence="1">
    <location>
        <begin position="391"/>
        <end position="404"/>
    </location>
</feature>